<gene>
    <name evidence="3" type="ORF">CCMP2556_LOCUS55656</name>
</gene>
<dbReference type="InterPro" id="IPR027417">
    <property type="entry name" value="P-loop_NTPase"/>
</dbReference>
<dbReference type="Pfam" id="PF21516">
    <property type="entry name" value="YqeH-like_C"/>
    <property type="match status" value="1"/>
</dbReference>
<evidence type="ECO:0000313" key="4">
    <source>
        <dbReference type="Proteomes" id="UP001642484"/>
    </source>
</evidence>
<evidence type="ECO:0008006" key="5">
    <source>
        <dbReference type="Google" id="ProtNLM"/>
    </source>
</evidence>
<dbReference type="SUPFAM" id="SSF52540">
    <property type="entry name" value="P-loop containing nucleoside triphosphate hydrolases"/>
    <property type="match status" value="1"/>
</dbReference>
<feature type="domain" description="NOA1/YqeH-like C-terminal" evidence="2">
    <location>
        <begin position="459"/>
        <end position="555"/>
    </location>
</feature>
<evidence type="ECO:0000259" key="2">
    <source>
        <dbReference type="Pfam" id="PF21516"/>
    </source>
</evidence>
<sequence length="646" mass="72579">MCAASLQRLQRVATLAQELQHSIKSCSTCAVNRGSLFRSPPRSSPGRWVTSPAPSFPSRVRTMSVQSTNDSEFVMESIELPAGAPPVGDVSKEAGMEELLRAARGGGGGVRVSRRCNGCGAWLHSNNPDEHGYVPEEAREKFSLTGRKKDSAAPKGVPVDSVPDGVEVLRDSSVKYKDKTRLLLCQRCYRLQHYHRLDEHVKGGFYRMEGGRDWEHEAEIVEKIVRRIRKGSIVLMIVDILDFESSLVPELFDGCRNRQFPVIVIVNKVDCLLDTMANKEKGLERLKVWVRRMSRQIRNVHANDVILVSSQSGFGFKQLEDRLRHHLEPEDPRWIYVVGRVNSGKSTFVNRFLWYIGYRHQGVVHYKRAVGGVTRSPVPGTTLHFVSFGLPKGFRLVDTPGIPSKSQVTAKLQEAIDLYAVVPRRRINAISYALHTGRSFVAGGLVRIDQVQGNISFISSFFSLGITLHVCQTCKVEDLMSKKAGTFFYPPHSSESCEKLGPLVRHRVEVFGSSDRAWDDIVIAGMGWVSISGYGTKVLDIWVPKGVKVFRRPALMPQQMRNRGITRFHVNHRARSPKVFRKKKAIIKARQDKELRDKLREDQATREAQQAESLDIPHDAAFVDMQELELPAGYSVAETSDQVDSN</sequence>
<keyword evidence="4" id="KW-1185">Reference proteome</keyword>
<comment type="caution">
    <text evidence="3">The sequence shown here is derived from an EMBL/GenBank/DDBJ whole genome shotgun (WGS) entry which is preliminary data.</text>
</comment>
<evidence type="ECO:0000313" key="3">
    <source>
        <dbReference type="EMBL" id="CAK9118624.1"/>
    </source>
</evidence>
<dbReference type="Proteomes" id="UP001642484">
    <property type="component" value="Unassembled WGS sequence"/>
</dbReference>
<dbReference type="Gene3D" id="3.40.50.300">
    <property type="entry name" value="P-loop containing nucleotide triphosphate hydrolases"/>
    <property type="match status" value="1"/>
</dbReference>
<proteinExistence type="predicted"/>
<organism evidence="3 4">
    <name type="scientific">Durusdinium trenchii</name>
    <dbReference type="NCBI Taxonomy" id="1381693"/>
    <lineage>
        <taxon>Eukaryota</taxon>
        <taxon>Sar</taxon>
        <taxon>Alveolata</taxon>
        <taxon>Dinophyceae</taxon>
        <taxon>Suessiales</taxon>
        <taxon>Symbiodiniaceae</taxon>
        <taxon>Durusdinium</taxon>
    </lineage>
</organism>
<dbReference type="PANTHER" id="PTHR46434">
    <property type="entry name" value="GENETIC INTERACTOR OF PROHIBITINS 3, MITOCHONDRIAL"/>
    <property type="match status" value="1"/>
</dbReference>
<dbReference type="CDD" id="cd01855">
    <property type="entry name" value="YqeH"/>
    <property type="match status" value="1"/>
</dbReference>
<evidence type="ECO:0000259" key="1">
    <source>
        <dbReference type="Pfam" id="PF01926"/>
    </source>
</evidence>
<dbReference type="Pfam" id="PF01926">
    <property type="entry name" value="MMR_HSR1"/>
    <property type="match status" value="1"/>
</dbReference>
<reference evidence="3 4" key="1">
    <citation type="submission" date="2024-02" db="EMBL/GenBank/DDBJ databases">
        <authorList>
            <person name="Chen Y."/>
            <person name="Shah S."/>
            <person name="Dougan E. K."/>
            <person name="Thang M."/>
            <person name="Chan C."/>
        </authorList>
    </citation>
    <scope>NUCLEOTIDE SEQUENCE [LARGE SCALE GENOMIC DNA]</scope>
</reference>
<dbReference type="InterPro" id="IPR050896">
    <property type="entry name" value="Mito_lipid_metab_GTPase"/>
</dbReference>
<name>A0ABP0T2M5_9DINO</name>
<accession>A0ABP0T2M5</accession>
<feature type="domain" description="G" evidence="1">
    <location>
        <begin position="335"/>
        <end position="414"/>
    </location>
</feature>
<dbReference type="InterPro" id="IPR006073">
    <property type="entry name" value="GTP-bd"/>
</dbReference>
<dbReference type="PANTHER" id="PTHR46434:SF1">
    <property type="entry name" value="GENETIC INTERACTOR OF PROHIBITINS 3, MITOCHONDRIAL"/>
    <property type="match status" value="1"/>
</dbReference>
<dbReference type="InterPro" id="IPR048422">
    <property type="entry name" value="NOA1/YqeH-like_C"/>
</dbReference>
<dbReference type="EMBL" id="CAXAMN010029050">
    <property type="protein sequence ID" value="CAK9118624.1"/>
    <property type="molecule type" value="Genomic_DNA"/>
</dbReference>
<protein>
    <recommendedName>
        <fullName evidence="5">G domain-containing protein</fullName>
    </recommendedName>
</protein>